<organism evidence="2 3">
    <name type="scientific">Streptomyces lonegramiae</name>
    <dbReference type="NCBI Taxonomy" id="3075524"/>
    <lineage>
        <taxon>Bacteria</taxon>
        <taxon>Bacillati</taxon>
        <taxon>Actinomycetota</taxon>
        <taxon>Actinomycetes</taxon>
        <taxon>Kitasatosporales</taxon>
        <taxon>Streptomycetaceae</taxon>
        <taxon>Streptomyces</taxon>
    </lineage>
</organism>
<feature type="non-terminal residue" evidence="2">
    <location>
        <position position="141"/>
    </location>
</feature>
<feature type="transmembrane region" description="Helical" evidence="1">
    <location>
        <begin position="43"/>
        <end position="63"/>
    </location>
</feature>
<keyword evidence="1" id="KW-0812">Transmembrane</keyword>
<name>A0ABU2Y215_9ACTN</name>
<dbReference type="EMBL" id="JAVRFD010000770">
    <property type="protein sequence ID" value="MDT0551113.1"/>
    <property type="molecule type" value="Genomic_DNA"/>
</dbReference>
<sequence>MSALTQGLRTNLGRWQTWAGFGAAAVVLFGVAPTVLSDFRLSLLGKFLCFAIVAVGIAAFLYTRRGQPKKLLDRKVEPLAAKQIWTAIPLVVAVAVALAFMPLPHQLSATMISRSAPYDLTPGMRLVPPPGWSITGEQQYT</sequence>
<evidence type="ECO:0000256" key="1">
    <source>
        <dbReference type="SAM" id="Phobius"/>
    </source>
</evidence>
<gene>
    <name evidence="2" type="ORF">RND15_52040</name>
</gene>
<evidence type="ECO:0000313" key="3">
    <source>
        <dbReference type="Proteomes" id="UP001180754"/>
    </source>
</evidence>
<accession>A0ABU2Y215</accession>
<dbReference type="Proteomes" id="UP001180754">
    <property type="component" value="Unassembled WGS sequence"/>
</dbReference>
<keyword evidence="1" id="KW-1133">Transmembrane helix</keyword>
<evidence type="ECO:0000313" key="2">
    <source>
        <dbReference type="EMBL" id="MDT0551113.1"/>
    </source>
</evidence>
<feature type="transmembrane region" description="Helical" evidence="1">
    <location>
        <begin position="84"/>
        <end position="103"/>
    </location>
</feature>
<keyword evidence="1" id="KW-0472">Membrane</keyword>
<comment type="caution">
    <text evidence="2">The sequence shown here is derived from an EMBL/GenBank/DDBJ whole genome shotgun (WGS) entry which is preliminary data.</text>
</comment>
<proteinExistence type="predicted"/>
<protein>
    <submittedName>
        <fullName evidence="2">Uncharacterized protein</fullName>
    </submittedName>
</protein>
<reference evidence="2" key="1">
    <citation type="submission" date="2024-05" db="EMBL/GenBank/DDBJ databases">
        <title>30 novel species of actinomycetes from the DSMZ collection.</title>
        <authorList>
            <person name="Nouioui I."/>
        </authorList>
    </citation>
    <scope>NUCLEOTIDE SEQUENCE</scope>
    <source>
        <strain evidence="2">DSM 41529</strain>
    </source>
</reference>
<keyword evidence="3" id="KW-1185">Reference proteome</keyword>
<feature type="transmembrane region" description="Helical" evidence="1">
    <location>
        <begin position="12"/>
        <end position="31"/>
    </location>
</feature>